<proteinExistence type="predicted"/>
<accession>U4LIG7</accession>
<reference evidence="1 2" key="1">
    <citation type="journal article" date="2013" name="PLoS Genet.">
        <title>The genome and development-dependent transcriptomes of Pyronema confluens: a window into fungal evolution.</title>
        <authorList>
            <person name="Traeger S."/>
            <person name="Altegoer F."/>
            <person name="Freitag M."/>
            <person name="Gabaldon T."/>
            <person name="Kempken F."/>
            <person name="Kumar A."/>
            <person name="Marcet-Houben M."/>
            <person name="Poggeler S."/>
            <person name="Stajich J.E."/>
            <person name="Nowrousian M."/>
        </authorList>
    </citation>
    <scope>NUCLEOTIDE SEQUENCE [LARGE SCALE GENOMIC DNA]</scope>
    <source>
        <strain evidence="2">CBS 100304</strain>
        <tissue evidence="1">Vegetative mycelium</tissue>
    </source>
</reference>
<dbReference type="Proteomes" id="UP000018144">
    <property type="component" value="Unassembled WGS sequence"/>
</dbReference>
<gene>
    <name evidence="1" type="ORF">PCON_03157</name>
</gene>
<dbReference type="EMBL" id="HF936418">
    <property type="protein sequence ID" value="CCX16514.1"/>
    <property type="molecule type" value="Genomic_DNA"/>
</dbReference>
<evidence type="ECO:0000313" key="2">
    <source>
        <dbReference type="Proteomes" id="UP000018144"/>
    </source>
</evidence>
<organism evidence="1 2">
    <name type="scientific">Pyronema omphalodes (strain CBS 100304)</name>
    <name type="common">Pyronema confluens</name>
    <dbReference type="NCBI Taxonomy" id="1076935"/>
    <lineage>
        <taxon>Eukaryota</taxon>
        <taxon>Fungi</taxon>
        <taxon>Dikarya</taxon>
        <taxon>Ascomycota</taxon>
        <taxon>Pezizomycotina</taxon>
        <taxon>Pezizomycetes</taxon>
        <taxon>Pezizales</taxon>
        <taxon>Pyronemataceae</taxon>
        <taxon>Pyronema</taxon>
    </lineage>
</organism>
<evidence type="ECO:0000313" key="1">
    <source>
        <dbReference type="EMBL" id="CCX16514.1"/>
    </source>
</evidence>
<protein>
    <submittedName>
        <fullName evidence="1">Uncharacterized protein</fullName>
    </submittedName>
</protein>
<name>U4LIG7_PYROM</name>
<sequence length="82" mass="9173">MDSISSRTIAFPGRFAEGKVLLDSDSSRRAISCDVPLCRRGPLRKFQRLRNSGRTAFLFLEDAVRRIVVSGICTCLLSLQLQ</sequence>
<dbReference type="AlphaFoldDB" id="U4LIG7"/>
<keyword evidence="2" id="KW-1185">Reference proteome</keyword>